<name>A0A0G1MWY6_9BACT</name>
<dbReference type="STRING" id="1619050.UX20_C0043G0005"/>
<gene>
    <name evidence="1" type="ORF">UX20_C0043G0005</name>
</gene>
<dbReference type="Proteomes" id="UP000034911">
    <property type="component" value="Unassembled WGS sequence"/>
</dbReference>
<comment type="caution">
    <text evidence="1">The sequence shown here is derived from an EMBL/GenBank/DDBJ whole genome shotgun (WGS) entry which is preliminary data.</text>
</comment>
<evidence type="ECO:0000313" key="2">
    <source>
        <dbReference type="Proteomes" id="UP000034911"/>
    </source>
</evidence>
<accession>A0A0G1MWY6</accession>
<reference evidence="1 2" key="1">
    <citation type="journal article" date="2015" name="Nature">
        <title>rRNA introns, odd ribosomes, and small enigmatic genomes across a large radiation of phyla.</title>
        <authorList>
            <person name="Brown C.T."/>
            <person name="Hug L.A."/>
            <person name="Thomas B.C."/>
            <person name="Sharon I."/>
            <person name="Castelle C.J."/>
            <person name="Singh A."/>
            <person name="Wilkins M.J."/>
            <person name="Williams K.H."/>
            <person name="Banfield J.F."/>
        </authorList>
    </citation>
    <scope>NUCLEOTIDE SEQUENCE [LARGE SCALE GENOMIC DNA]</scope>
</reference>
<evidence type="ECO:0000313" key="1">
    <source>
        <dbReference type="EMBL" id="KKU12749.1"/>
    </source>
</evidence>
<dbReference type="EMBL" id="LCLH01000043">
    <property type="protein sequence ID" value="KKU12749.1"/>
    <property type="molecule type" value="Genomic_DNA"/>
</dbReference>
<dbReference type="AlphaFoldDB" id="A0A0G1MWY6"/>
<proteinExistence type="predicted"/>
<organism evidence="1 2">
    <name type="scientific">Candidatus Magasanikbacteria bacterium GW2011_GWC2_45_8</name>
    <dbReference type="NCBI Taxonomy" id="1619050"/>
    <lineage>
        <taxon>Bacteria</taxon>
        <taxon>Candidatus Magasanikiibacteriota</taxon>
    </lineage>
</organism>
<sequence length="509" mass="56078">MREITARLQAIRASLSDELNDAFHNASWYYEGHSKKNMGSEGLSRLASDVAESIYSKSPYVNSELVNRNSLSTNAAKAQRELLPAMLTNADRQNLGYTTFSADAGLHHTVVRALGLHHEVKGVWRFTSPSGTPSSESMVGVWDAAIALVIGSDRIVELSELYDVWSKPPFGVKAGLLPIFALAFFIAHRNQLALYVEGIFTPDVTEAHIDEWLQDPTRIGWRYVRIEATERKMLEALSAALSQRLGTAVAADALDSARALVSLVYQLPQWTRRTDSLSNEAKNVRRLLLHASDPHKVLFADLPLVLNTRKPAELAKIIATIIGELTEAFESRLRKVEKRLFDALDHQGELSRLNVRGKTVAGVGADFKLDAFATRFTDYTGSLEDIEGLLMLAIGKPSKDWTDHEIDAGEVQLLSWAMEFRRLESLAQVRGRPATRRAIGVVFGSKRTVTGTFDVSESDSLAIQTLANELLAKLATGSLKREIFLAAIAEVGANIFENLNAEQGVSGHE</sequence>
<protein>
    <submittedName>
        <fullName evidence="1">Uncharacterized protein</fullName>
    </submittedName>
</protein>